<evidence type="ECO:0000256" key="3">
    <source>
        <dbReference type="ARBA" id="ARBA00022908"/>
    </source>
</evidence>
<keyword evidence="9" id="KW-1185">Reference proteome</keyword>
<dbReference type="InterPro" id="IPR011010">
    <property type="entry name" value="DNA_brk_join_enz"/>
</dbReference>
<evidence type="ECO:0000313" key="9">
    <source>
        <dbReference type="Proteomes" id="UP000002770"/>
    </source>
</evidence>
<evidence type="ECO:0000313" key="8">
    <source>
        <dbReference type="EMBL" id="EHL32784.1"/>
    </source>
</evidence>
<dbReference type="FunCoup" id="G9EIL6">
    <property type="interactions" value="53"/>
</dbReference>
<dbReference type="GO" id="GO:0015074">
    <property type="term" value="P:DNA integration"/>
    <property type="evidence" value="ECO:0007669"/>
    <property type="project" value="UniProtKB-KW"/>
</dbReference>
<dbReference type="STRING" id="658187.LDG_5021"/>
<evidence type="ECO:0000256" key="5">
    <source>
        <dbReference type="ARBA" id="ARBA00023163"/>
    </source>
</evidence>
<evidence type="ECO:0000259" key="7">
    <source>
        <dbReference type="PROSITE" id="PS51898"/>
    </source>
</evidence>
<feature type="domain" description="Tyr recombinase" evidence="7">
    <location>
        <begin position="51"/>
        <end position="228"/>
    </location>
</feature>
<evidence type="ECO:0000256" key="2">
    <source>
        <dbReference type="ARBA" id="ARBA00022558"/>
    </source>
</evidence>
<dbReference type="Pfam" id="PF00589">
    <property type="entry name" value="Phage_integrase"/>
    <property type="match status" value="1"/>
</dbReference>
<dbReference type="GO" id="GO:0006310">
    <property type="term" value="P:DNA recombination"/>
    <property type="evidence" value="ECO:0007669"/>
    <property type="project" value="UniProtKB-KW"/>
</dbReference>
<dbReference type="HOGENOM" id="CLU_027562_39_0_6"/>
<accession>G9EIL6</accession>
<name>G9EIL6_9GAMM</name>
<dbReference type="InterPro" id="IPR050090">
    <property type="entry name" value="Tyrosine_recombinase_XerCD"/>
</dbReference>
<protein>
    <recommendedName>
        <fullName evidence="7">Tyr recombinase domain-containing protein</fullName>
    </recommendedName>
</protein>
<dbReference type="Proteomes" id="UP000002770">
    <property type="component" value="Unassembled WGS sequence"/>
</dbReference>
<keyword evidence="3" id="KW-0229">DNA integration</keyword>
<sequence length="229" mass="26697">MAIYRKDMKYRSSVVKPYQLFYNRSPSTVLRKVCYTRSMMPPKKIKNSLLRAREYLTPTEIDKLIVAARRTGRHGKRDATMILLAYRHGLRVSELISLCWTQIDLEQGVFHVIRRKNGLSTHHPLFGAELRALRQLKRDYPETDYVFMTERKAPITGDTFRKIVARAGEVAKLGLSVHPHMLRHSTGYKLANDGRDTRSIQHYLGHKNIQNTVRYTEMSATRFKGFWSD</sequence>
<dbReference type="SUPFAM" id="SSF56349">
    <property type="entry name" value="DNA breaking-rejoining enzymes"/>
    <property type="match status" value="1"/>
</dbReference>
<dbReference type="AlphaFoldDB" id="G9EIL6"/>
<dbReference type="PANTHER" id="PTHR30349:SF62">
    <property type="entry name" value="TYPE 1 FIMBRIAE REGULATORY PROTEIN FIMB-RELATED"/>
    <property type="match status" value="1"/>
</dbReference>
<dbReference type="PROSITE" id="PS51898">
    <property type="entry name" value="TYR_RECOMBINASE"/>
    <property type="match status" value="1"/>
</dbReference>
<evidence type="ECO:0000256" key="4">
    <source>
        <dbReference type="ARBA" id="ARBA00023015"/>
    </source>
</evidence>
<dbReference type="Gene3D" id="1.10.443.10">
    <property type="entry name" value="Intergrase catalytic core"/>
    <property type="match status" value="1"/>
</dbReference>
<organism evidence="8 9">
    <name type="scientific">Legionella drancourtii LLAP12</name>
    <dbReference type="NCBI Taxonomy" id="658187"/>
    <lineage>
        <taxon>Bacteria</taxon>
        <taxon>Pseudomonadati</taxon>
        <taxon>Pseudomonadota</taxon>
        <taxon>Gammaproteobacteria</taxon>
        <taxon>Legionellales</taxon>
        <taxon>Legionellaceae</taxon>
        <taxon>Legionella</taxon>
    </lineage>
</organism>
<keyword evidence="4" id="KW-0805">Transcription regulation</keyword>
<evidence type="ECO:0000256" key="6">
    <source>
        <dbReference type="ARBA" id="ARBA00023172"/>
    </source>
</evidence>
<gene>
    <name evidence="8" type="ORF">LDG_5021</name>
</gene>
<evidence type="ECO:0000256" key="1">
    <source>
        <dbReference type="ARBA" id="ARBA00008857"/>
    </source>
</evidence>
<dbReference type="PANTHER" id="PTHR30349">
    <property type="entry name" value="PHAGE INTEGRASE-RELATED"/>
    <property type="match status" value="1"/>
</dbReference>
<dbReference type="InParanoid" id="G9EIL6"/>
<keyword evidence="6" id="KW-0233">DNA recombination</keyword>
<keyword evidence="5" id="KW-0804">Transcription</keyword>
<dbReference type="InterPro" id="IPR002104">
    <property type="entry name" value="Integrase_catalytic"/>
</dbReference>
<dbReference type="eggNOG" id="COG4974">
    <property type="taxonomic scope" value="Bacteria"/>
</dbReference>
<reference evidence="8 9" key="1">
    <citation type="journal article" date="2011" name="BMC Genomics">
        <title>Insight into cross-talk between intra-amoebal pathogens.</title>
        <authorList>
            <person name="Gimenez G."/>
            <person name="Bertelli C."/>
            <person name="Moliner C."/>
            <person name="Robert C."/>
            <person name="Raoult D."/>
            <person name="Fournier P.E."/>
            <person name="Greub G."/>
        </authorList>
    </citation>
    <scope>NUCLEOTIDE SEQUENCE [LARGE SCALE GENOMIC DNA]</scope>
    <source>
        <strain evidence="8 9">LLAP12</strain>
    </source>
</reference>
<dbReference type="EMBL" id="JH413793">
    <property type="protein sequence ID" value="EHL32784.1"/>
    <property type="molecule type" value="Genomic_DNA"/>
</dbReference>
<dbReference type="InterPro" id="IPR013762">
    <property type="entry name" value="Integrase-like_cat_sf"/>
</dbReference>
<comment type="similarity">
    <text evidence="1">Belongs to the 'phage' integrase family.</text>
</comment>
<keyword evidence="2" id="KW-1029">Fimbrium biogenesis</keyword>
<dbReference type="GO" id="GO:0003677">
    <property type="term" value="F:DNA binding"/>
    <property type="evidence" value="ECO:0007669"/>
    <property type="project" value="InterPro"/>
</dbReference>
<proteinExistence type="inferred from homology"/>